<comment type="caution">
    <text evidence="1">The sequence shown here is derived from an EMBL/GenBank/DDBJ whole genome shotgun (WGS) entry which is preliminary data.</text>
</comment>
<evidence type="ECO:0000313" key="1">
    <source>
        <dbReference type="EMBL" id="RRT64168.1"/>
    </source>
</evidence>
<proteinExistence type="predicted"/>
<organism evidence="1 2">
    <name type="scientific">Ensete ventricosum</name>
    <name type="common">Abyssinian banana</name>
    <name type="synonym">Musa ensete</name>
    <dbReference type="NCBI Taxonomy" id="4639"/>
    <lineage>
        <taxon>Eukaryota</taxon>
        <taxon>Viridiplantae</taxon>
        <taxon>Streptophyta</taxon>
        <taxon>Embryophyta</taxon>
        <taxon>Tracheophyta</taxon>
        <taxon>Spermatophyta</taxon>
        <taxon>Magnoliopsida</taxon>
        <taxon>Liliopsida</taxon>
        <taxon>Zingiberales</taxon>
        <taxon>Musaceae</taxon>
        <taxon>Ensete</taxon>
    </lineage>
</organism>
<name>A0A426ZJK7_ENSVE</name>
<evidence type="ECO:0000313" key="2">
    <source>
        <dbReference type="Proteomes" id="UP000287651"/>
    </source>
</evidence>
<dbReference type="EMBL" id="AMZH03006300">
    <property type="protein sequence ID" value="RRT64168.1"/>
    <property type="molecule type" value="Genomic_DNA"/>
</dbReference>
<sequence>MQWWYREGELDYHVVGVASRGTGENEVKSDGDKDVYEEEYGSGDHCILSVELIDAYLPEEGPEALQLIVSVREAVRIRLAKQQRLDATVDSPFHDNAS</sequence>
<reference evidence="1 2" key="1">
    <citation type="journal article" date="2014" name="Agronomy (Basel)">
        <title>A Draft Genome Sequence for Ensete ventricosum, the Drought-Tolerant Tree Against Hunger.</title>
        <authorList>
            <person name="Harrison J."/>
            <person name="Moore K.A."/>
            <person name="Paszkiewicz K."/>
            <person name="Jones T."/>
            <person name="Grant M."/>
            <person name="Ambacheew D."/>
            <person name="Muzemil S."/>
            <person name="Studholme D.J."/>
        </authorList>
    </citation>
    <scope>NUCLEOTIDE SEQUENCE [LARGE SCALE GENOMIC DNA]</scope>
</reference>
<dbReference type="Proteomes" id="UP000287651">
    <property type="component" value="Unassembled WGS sequence"/>
</dbReference>
<dbReference type="AlphaFoldDB" id="A0A426ZJK7"/>
<accession>A0A426ZJK7</accession>
<protein>
    <submittedName>
        <fullName evidence="1">Uncharacterized protein</fullName>
    </submittedName>
</protein>
<gene>
    <name evidence="1" type="ORF">B296_00020675</name>
</gene>